<keyword evidence="3" id="KW-1185">Reference proteome</keyword>
<sequence>MVEQTWHEARLIPVSGINGAEEQERRATSALLAVMGAVREFGRALTQPLGAPAGHLETYIEVPFTLDDRNLRPDGLIRASRGSKSWAALVEVKTGNNLLTREQIEAYLDVAKDQGFDAVLTISNEIPALAGQHPTPVDKRKLRKVSLYHYSWSQVLAEAVMQKEHRGVADPDQAWILGELIRYLEYRGSGALQFNDMGAAWVETRNAVVAGTLRQTDPGLADVAAKWDALIRYISLQLGRRLGAEVIPALSRKELSDPSTRSSIVCKELCDSASMSAAIRVPKAIGDIVVRVDLRSRQVTCHVDVDAPQSGRPVTRVNWLARQLAGASDNLRVEAFVKNGRGSSSAELLGSLRTDPSLLVVDPAREFKTFRVAATSALGDKRGSGRGSFIDSVHDAVDAFYVDVMQGLKAWRAAPPAMRDTPADEAAGTALSSTALSSQDEPTSGFEARPSDSSSTDPSEADSEMTWV</sequence>
<reference evidence="2 3" key="1">
    <citation type="submission" date="2022-02" db="EMBL/GenBank/DDBJ databases">
        <title>Uncovering new skin microbiome diversity through culturing and metagenomics.</title>
        <authorList>
            <person name="Conlan S."/>
            <person name="Deming C."/>
            <person name="Nisc Comparative Sequencing Program N."/>
            <person name="Segre J.A."/>
        </authorList>
    </citation>
    <scope>NUCLEOTIDE SEQUENCE [LARGE SCALE GENOMIC DNA]</scope>
    <source>
        <strain evidence="2 3">ACRQZ</strain>
    </source>
</reference>
<feature type="region of interest" description="Disordered" evidence="1">
    <location>
        <begin position="416"/>
        <end position="468"/>
    </location>
</feature>
<dbReference type="RefSeq" id="WP_239262574.1">
    <property type="nucleotide sequence ID" value="NZ_JAKRCV010000008.1"/>
</dbReference>
<accession>A0ABS9PZT1</accession>
<dbReference type="Proteomes" id="UP001521931">
    <property type="component" value="Unassembled WGS sequence"/>
</dbReference>
<feature type="compositionally biased region" description="Low complexity" evidence="1">
    <location>
        <begin position="426"/>
        <end position="438"/>
    </location>
</feature>
<protein>
    <recommendedName>
        <fullName evidence="4">Stress response protein</fullName>
    </recommendedName>
</protein>
<dbReference type="EMBL" id="JAKRCV010000008">
    <property type="protein sequence ID" value="MCG7321141.1"/>
    <property type="molecule type" value="Genomic_DNA"/>
</dbReference>
<evidence type="ECO:0000313" key="2">
    <source>
        <dbReference type="EMBL" id="MCG7321141.1"/>
    </source>
</evidence>
<gene>
    <name evidence="2" type="ORF">MHL29_04425</name>
</gene>
<name>A0ABS9PZT1_9MICO</name>
<organism evidence="2 3">
    <name type="scientific">Arsenicicoccus bolidensis</name>
    <dbReference type="NCBI Taxonomy" id="229480"/>
    <lineage>
        <taxon>Bacteria</taxon>
        <taxon>Bacillati</taxon>
        <taxon>Actinomycetota</taxon>
        <taxon>Actinomycetes</taxon>
        <taxon>Micrococcales</taxon>
        <taxon>Intrasporangiaceae</taxon>
        <taxon>Arsenicicoccus</taxon>
    </lineage>
</organism>
<comment type="caution">
    <text evidence="2">The sequence shown here is derived from an EMBL/GenBank/DDBJ whole genome shotgun (WGS) entry which is preliminary data.</text>
</comment>
<proteinExistence type="predicted"/>
<evidence type="ECO:0000256" key="1">
    <source>
        <dbReference type="SAM" id="MobiDB-lite"/>
    </source>
</evidence>
<feature type="compositionally biased region" description="Acidic residues" evidence="1">
    <location>
        <begin position="459"/>
        <end position="468"/>
    </location>
</feature>
<evidence type="ECO:0008006" key="4">
    <source>
        <dbReference type="Google" id="ProtNLM"/>
    </source>
</evidence>
<evidence type="ECO:0000313" key="3">
    <source>
        <dbReference type="Proteomes" id="UP001521931"/>
    </source>
</evidence>